<proteinExistence type="predicted"/>
<dbReference type="EMBL" id="CM047738">
    <property type="protein sequence ID" value="KAJ0046123.1"/>
    <property type="molecule type" value="Genomic_DNA"/>
</dbReference>
<keyword evidence="2" id="KW-1185">Reference proteome</keyword>
<reference evidence="2" key="1">
    <citation type="journal article" date="2023" name="G3 (Bethesda)">
        <title>Genome assembly and association tests identify interacting loci associated with vigor, precocity, and sex in interspecific pistachio rootstocks.</title>
        <authorList>
            <person name="Palmer W."/>
            <person name="Jacygrad E."/>
            <person name="Sagayaradj S."/>
            <person name="Cavanaugh K."/>
            <person name="Han R."/>
            <person name="Bertier L."/>
            <person name="Beede B."/>
            <person name="Kafkas S."/>
            <person name="Golino D."/>
            <person name="Preece J."/>
            <person name="Michelmore R."/>
        </authorList>
    </citation>
    <scope>NUCLEOTIDE SEQUENCE [LARGE SCALE GENOMIC DNA]</scope>
</reference>
<evidence type="ECO:0000313" key="1">
    <source>
        <dbReference type="EMBL" id="KAJ0046123.1"/>
    </source>
</evidence>
<protein>
    <submittedName>
        <fullName evidence="1">Uncharacterized protein</fullName>
    </submittedName>
</protein>
<sequence>MAMKTLSGSCSSDLSSLCRGAFYIIRNRLTSPEEVFSFRGISSSCTDSESFNLKVEILTLLAAEKKEAKSVLTLFLMQQGLSKAVAARTVNKSDYFIDHIISRLHSTHISRYLIGRELTALEIGDTLNPYLQSLLEEHGNFLVVKNFHTAPIKKSQLCQFVNPIPALTPRSQNQSLISRQLHADILGLPATAWRGKSNHWLSFFLILGGQKLYAVAQDSSVTAGRRFRQLLISFMSLGLSGDSLVLHKSPRNLGLSIEGHLKPATNFFWERGFCVEEVRTNVLILPNRIRPRYALVKELGVKKGLNHMLALSRCDFEKVLQMNRKDMLAREGFKSCREQIMIFG</sequence>
<comment type="caution">
    <text evidence="1">The sequence shown here is derived from an EMBL/GenBank/DDBJ whole genome shotgun (WGS) entry which is preliminary data.</text>
</comment>
<accession>A0ACC0Z882</accession>
<organism evidence="1 2">
    <name type="scientific">Pistacia integerrima</name>
    <dbReference type="NCBI Taxonomy" id="434235"/>
    <lineage>
        <taxon>Eukaryota</taxon>
        <taxon>Viridiplantae</taxon>
        <taxon>Streptophyta</taxon>
        <taxon>Embryophyta</taxon>
        <taxon>Tracheophyta</taxon>
        <taxon>Spermatophyta</taxon>
        <taxon>Magnoliopsida</taxon>
        <taxon>eudicotyledons</taxon>
        <taxon>Gunneridae</taxon>
        <taxon>Pentapetalae</taxon>
        <taxon>rosids</taxon>
        <taxon>malvids</taxon>
        <taxon>Sapindales</taxon>
        <taxon>Anacardiaceae</taxon>
        <taxon>Pistacia</taxon>
    </lineage>
</organism>
<evidence type="ECO:0000313" key="2">
    <source>
        <dbReference type="Proteomes" id="UP001163603"/>
    </source>
</evidence>
<gene>
    <name evidence="1" type="ORF">Pint_06603</name>
</gene>
<dbReference type="Proteomes" id="UP001163603">
    <property type="component" value="Chromosome 3"/>
</dbReference>
<name>A0ACC0Z882_9ROSI</name>